<name>M4B6I0_HYAAE</name>
<dbReference type="SUPFAM" id="SSF48371">
    <property type="entry name" value="ARM repeat"/>
    <property type="match status" value="1"/>
</dbReference>
<dbReference type="InParanoid" id="M4B6I0"/>
<dbReference type="GO" id="GO:0005783">
    <property type="term" value="C:endoplasmic reticulum"/>
    <property type="evidence" value="ECO:0007669"/>
    <property type="project" value="TreeGrafter"/>
</dbReference>
<dbReference type="PANTHER" id="PTHR10013:SF0">
    <property type="entry name" value="GENERAL VESICULAR TRANSPORT FACTOR P115"/>
    <property type="match status" value="1"/>
</dbReference>
<dbReference type="eggNOG" id="KOG0946">
    <property type="taxonomic scope" value="Eukaryota"/>
</dbReference>
<accession>M4B6I0</accession>
<dbReference type="GO" id="GO:0048211">
    <property type="term" value="P:Golgi vesicle docking"/>
    <property type="evidence" value="ECO:0007669"/>
    <property type="project" value="TreeGrafter"/>
</dbReference>
<proteinExistence type="predicted"/>
<evidence type="ECO:0000259" key="5">
    <source>
        <dbReference type="Pfam" id="PF04869"/>
    </source>
</evidence>
<comment type="subcellular location">
    <subcellularLocation>
        <location evidence="1">Golgi apparatus</location>
    </subcellularLocation>
</comment>
<evidence type="ECO:0000256" key="4">
    <source>
        <dbReference type="SAM" id="MobiDB-lite"/>
    </source>
</evidence>
<dbReference type="STRING" id="559515.M4B6I0"/>
<evidence type="ECO:0000256" key="3">
    <source>
        <dbReference type="ARBA" id="ARBA00023054"/>
    </source>
</evidence>
<dbReference type="GO" id="GO:0006888">
    <property type="term" value="P:endoplasmic reticulum to Golgi vesicle-mediated transport"/>
    <property type="evidence" value="ECO:0007669"/>
    <property type="project" value="TreeGrafter"/>
</dbReference>
<dbReference type="AlphaFoldDB" id="M4B6I0"/>
<dbReference type="InterPro" id="IPR006953">
    <property type="entry name" value="Vesicle_Uso1_P115_head"/>
</dbReference>
<protein>
    <recommendedName>
        <fullName evidence="5">Vesicle tethering protein Uso1/P115-like head domain-containing protein</fullName>
    </recommendedName>
</protein>
<reference evidence="6" key="2">
    <citation type="submission" date="2015-06" db="UniProtKB">
        <authorList>
            <consortium name="EnsemblProtists"/>
        </authorList>
    </citation>
    <scope>IDENTIFICATION</scope>
    <source>
        <strain evidence="6">Emoy2</strain>
    </source>
</reference>
<dbReference type="Gene3D" id="1.25.10.10">
    <property type="entry name" value="Leucine-rich Repeat Variant"/>
    <property type="match status" value="1"/>
</dbReference>
<evidence type="ECO:0000256" key="1">
    <source>
        <dbReference type="ARBA" id="ARBA00004555"/>
    </source>
</evidence>
<sequence length="806" mass="87872">MQAVLSRVHRIVVPPPETTEAADVELTTIAISSPSPSSPSQNPQPSSSPALARDIEATIARTVERLQFATLLTERKQAVFALHSLAQQQQLDNSQHGHKSTTLEPTVEEQALGLAAVPAVLDALVSDPRDTELMETLLEFLQSIVTRVPAAAVLVLAQPNEDVAAQWGMPTCLMLLQDPSPWIRGPAVSLVKALQEAAPGEFTKSVLQCKEGLRRLLEVVEDRREHIRDTALAVLGQLTGRDKNVQQFLAFEEGFARLFQIMEAEELPDCTSASLASSVVADCLHIVNNMLRGNLMTQTLFLEMTYLESHVPRLLTVLGSEEQHEGEDAAALEQKKRVLKLGLQLVRILLAGLYEGVNDLMLDEMAQRDRARKNQELARIQSLVARQEVLMGALGELICCCNDTMMDVRLQALDLLLLVSERNGGAQMILVNLYAIPSGRNVLADLVGLDVGNGRDDSPVSAAASALLDTLFSDNEGARMAVLQHVQTPPPQIVSLEGYSTGRSSESSSIPFSAGRVLFDAFVINTESIVQCGDRDDAGTLNLKLVTAWKASHRLTNLLSDSSYCKELALRVPANYTDAQARAVAGGLFLSRCVQLLRIAPDNKLSSVVQSIVFQAKLSVLILLIHWCHHCPKAVREIVGSVANLSVLMDVLSVKQISTSSRSAAETTQLRGLVALLLGCCLEFLRDDEKENIAEMASAAVTAAAPKEEMGLQLTRDQILQMISNRVGLEKFTNALVQFQQTAAILACARASPTQSSRVLLTYRAEYDIIDVADADDVDTRQLFEKPNVSSARTIRAREYRFGGQK</sequence>
<dbReference type="GO" id="GO:0048280">
    <property type="term" value="P:vesicle fusion with Golgi apparatus"/>
    <property type="evidence" value="ECO:0007669"/>
    <property type="project" value="InterPro"/>
</dbReference>
<dbReference type="PANTHER" id="PTHR10013">
    <property type="entry name" value="GENERAL VESICULAR TRANSPORT FACTOR P115"/>
    <property type="match status" value="1"/>
</dbReference>
<keyword evidence="3" id="KW-0175">Coiled coil</keyword>
<dbReference type="InterPro" id="IPR011989">
    <property type="entry name" value="ARM-like"/>
</dbReference>
<dbReference type="EnsemblProtists" id="HpaT801881">
    <property type="protein sequence ID" value="HpaP801881"/>
    <property type="gene ID" value="HpaG801881"/>
</dbReference>
<keyword evidence="2" id="KW-0333">Golgi apparatus</keyword>
<dbReference type="InterPro" id="IPR024095">
    <property type="entry name" value="Vesicle_P115"/>
</dbReference>
<dbReference type="GO" id="GO:0012507">
    <property type="term" value="C:ER to Golgi transport vesicle membrane"/>
    <property type="evidence" value="ECO:0007669"/>
    <property type="project" value="TreeGrafter"/>
</dbReference>
<evidence type="ECO:0000313" key="6">
    <source>
        <dbReference type="EnsemblProtists" id="HpaP801881"/>
    </source>
</evidence>
<feature type="domain" description="Vesicle tethering protein Uso1/P115-like head" evidence="5">
    <location>
        <begin position="461"/>
        <end position="690"/>
    </location>
</feature>
<dbReference type="OMA" id="GELICCC"/>
<dbReference type="EMBL" id="JH598543">
    <property type="status" value="NOT_ANNOTATED_CDS"/>
    <property type="molecule type" value="Genomic_DNA"/>
</dbReference>
<dbReference type="Pfam" id="PF04869">
    <property type="entry name" value="Uso1_p115_head"/>
    <property type="match status" value="1"/>
</dbReference>
<dbReference type="GO" id="GO:0005795">
    <property type="term" value="C:Golgi stack"/>
    <property type="evidence" value="ECO:0007669"/>
    <property type="project" value="TreeGrafter"/>
</dbReference>
<evidence type="ECO:0000256" key="2">
    <source>
        <dbReference type="ARBA" id="ARBA00023034"/>
    </source>
</evidence>
<dbReference type="GO" id="GO:0006886">
    <property type="term" value="P:intracellular protein transport"/>
    <property type="evidence" value="ECO:0007669"/>
    <property type="project" value="InterPro"/>
</dbReference>
<keyword evidence="7" id="KW-1185">Reference proteome</keyword>
<feature type="compositionally biased region" description="Low complexity" evidence="4">
    <location>
        <begin position="32"/>
        <end position="49"/>
    </location>
</feature>
<evidence type="ECO:0000313" key="7">
    <source>
        <dbReference type="Proteomes" id="UP000011713"/>
    </source>
</evidence>
<organism evidence="6 7">
    <name type="scientific">Hyaloperonospora arabidopsidis (strain Emoy2)</name>
    <name type="common">Downy mildew agent</name>
    <name type="synonym">Peronospora arabidopsidis</name>
    <dbReference type="NCBI Taxonomy" id="559515"/>
    <lineage>
        <taxon>Eukaryota</taxon>
        <taxon>Sar</taxon>
        <taxon>Stramenopiles</taxon>
        <taxon>Oomycota</taxon>
        <taxon>Peronosporomycetes</taxon>
        <taxon>Peronosporales</taxon>
        <taxon>Peronosporaceae</taxon>
        <taxon>Hyaloperonospora</taxon>
    </lineage>
</organism>
<dbReference type="VEuPathDB" id="FungiDB:HpaG801881"/>
<feature type="region of interest" description="Disordered" evidence="4">
    <location>
        <begin position="31"/>
        <end position="50"/>
    </location>
</feature>
<dbReference type="HOGENOM" id="CLU_349674_0_0_1"/>
<dbReference type="GO" id="GO:0000139">
    <property type="term" value="C:Golgi membrane"/>
    <property type="evidence" value="ECO:0007669"/>
    <property type="project" value="InterPro"/>
</dbReference>
<dbReference type="InterPro" id="IPR016024">
    <property type="entry name" value="ARM-type_fold"/>
</dbReference>
<reference evidence="7" key="1">
    <citation type="journal article" date="2010" name="Science">
        <title>Signatures of adaptation to obligate biotrophy in the Hyaloperonospora arabidopsidis genome.</title>
        <authorList>
            <person name="Baxter L."/>
            <person name="Tripathy S."/>
            <person name="Ishaque N."/>
            <person name="Boot N."/>
            <person name="Cabral A."/>
            <person name="Kemen E."/>
            <person name="Thines M."/>
            <person name="Ah-Fong A."/>
            <person name="Anderson R."/>
            <person name="Badejoko W."/>
            <person name="Bittner-Eddy P."/>
            <person name="Boore J.L."/>
            <person name="Chibucos M.C."/>
            <person name="Coates M."/>
            <person name="Dehal P."/>
            <person name="Delehaunty K."/>
            <person name="Dong S."/>
            <person name="Downton P."/>
            <person name="Dumas B."/>
            <person name="Fabro G."/>
            <person name="Fronick C."/>
            <person name="Fuerstenberg S.I."/>
            <person name="Fulton L."/>
            <person name="Gaulin E."/>
            <person name="Govers F."/>
            <person name="Hughes L."/>
            <person name="Humphray S."/>
            <person name="Jiang R.H."/>
            <person name="Judelson H."/>
            <person name="Kamoun S."/>
            <person name="Kyung K."/>
            <person name="Meijer H."/>
            <person name="Minx P."/>
            <person name="Morris P."/>
            <person name="Nelson J."/>
            <person name="Phuntumart V."/>
            <person name="Qutob D."/>
            <person name="Rehmany A."/>
            <person name="Rougon-Cardoso A."/>
            <person name="Ryden P."/>
            <person name="Torto-Alalibo T."/>
            <person name="Studholme D."/>
            <person name="Wang Y."/>
            <person name="Win J."/>
            <person name="Wood J."/>
            <person name="Clifton S.W."/>
            <person name="Rogers J."/>
            <person name="Van den Ackerveken G."/>
            <person name="Jones J.D."/>
            <person name="McDowell J.M."/>
            <person name="Beynon J."/>
            <person name="Tyler B.M."/>
        </authorList>
    </citation>
    <scope>NUCLEOTIDE SEQUENCE [LARGE SCALE GENOMIC DNA]</scope>
    <source>
        <strain evidence="7">Emoy2</strain>
    </source>
</reference>
<dbReference type="Proteomes" id="UP000011713">
    <property type="component" value="Unassembled WGS sequence"/>
</dbReference>